<sequence>MDCEGYIPVAFVANFPSVASLGADYRDLLQALHKSHVLECDEPNETIRLREGWGTWLLPNASGGRGAPRYIKLPSPGAAEMSTAADGAR</sequence>
<protein>
    <recommendedName>
        <fullName evidence="3">HTH La-type RNA-binding domain-containing protein</fullName>
    </recommendedName>
</protein>
<dbReference type="GO" id="GO:0003723">
    <property type="term" value="F:RNA binding"/>
    <property type="evidence" value="ECO:0007669"/>
    <property type="project" value="UniProtKB-UniRule"/>
</dbReference>
<evidence type="ECO:0000259" key="3">
    <source>
        <dbReference type="PROSITE" id="PS50961"/>
    </source>
</evidence>
<evidence type="ECO:0000313" key="4">
    <source>
        <dbReference type="EMBL" id="KAG5192070.1"/>
    </source>
</evidence>
<dbReference type="InterPro" id="IPR036388">
    <property type="entry name" value="WH-like_DNA-bd_sf"/>
</dbReference>
<accession>A0A836CMJ0</accession>
<evidence type="ECO:0000256" key="2">
    <source>
        <dbReference type="PROSITE-ProRule" id="PRU00332"/>
    </source>
</evidence>
<dbReference type="Proteomes" id="UP000664859">
    <property type="component" value="Unassembled WGS sequence"/>
</dbReference>
<dbReference type="EMBL" id="JAFCMP010000011">
    <property type="protein sequence ID" value="KAG5192070.1"/>
    <property type="molecule type" value="Genomic_DNA"/>
</dbReference>
<comment type="caution">
    <text evidence="4">The sequence shown here is derived from an EMBL/GenBank/DDBJ whole genome shotgun (WGS) entry which is preliminary data.</text>
</comment>
<evidence type="ECO:0000313" key="5">
    <source>
        <dbReference type="Proteomes" id="UP000664859"/>
    </source>
</evidence>
<evidence type="ECO:0000256" key="1">
    <source>
        <dbReference type="ARBA" id="ARBA00022884"/>
    </source>
</evidence>
<dbReference type="OrthoDB" id="340227at2759"/>
<dbReference type="Gene3D" id="1.10.10.10">
    <property type="entry name" value="Winged helix-like DNA-binding domain superfamily/Winged helix DNA-binding domain"/>
    <property type="match status" value="1"/>
</dbReference>
<dbReference type="InterPro" id="IPR006630">
    <property type="entry name" value="La_HTH"/>
</dbReference>
<keyword evidence="5" id="KW-1185">Reference proteome</keyword>
<proteinExistence type="predicted"/>
<dbReference type="AlphaFoldDB" id="A0A836CMJ0"/>
<gene>
    <name evidence="4" type="ORF">JKP88DRAFT_284738</name>
</gene>
<dbReference type="PROSITE" id="PS50961">
    <property type="entry name" value="HTH_LA"/>
    <property type="match status" value="1"/>
</dbReference>
<organism evidence="4 5">
    <name type="scientific">Tribonema minus</name>
    <dbReference type="NCBI Taxonomy" id="303371"/>
    <lineage>
        <taxon>Eukaryota</taxon>
        <taxon>Sar</taxon>
        <taxon>Stramenopiles</taxon>
        <taxon>Ochrophyta</taxon>
        <taxon>PX clade</taxon>
        <taxon>Xanthophyceae</taxon>
        <taxon>Tribonematales</taxon>
        <taxon>Tribonemataceae</taxon>
        <taxon>Tribonema</taxon>
    </lineage>
</organism>
<keyword evidence="1 2" id="KW-0694">RNA-binding</keyword>
<name>A0A836CMJ0_9STRA</name>
<dbReference type="SUPFAM" id="SSF46785">
    <property type="entry name" value="Winged helix' DNA-binding domain"/>
    <property type="match status" value="1"/>
</dbReference>
<dbReference type="InterPro" id="IPR036390">
    <property type="entry name" value="WH_DNA-bd_sf"/>
</dbReference>
<feature type="domain" description="HTH La-type RNA-binding" evidence="3">
    <location>
        <begin position="1"/>
        <end position="59"/>
    </location>
</feature>
<reference evidence="4" key="1">
    <citation type="submission" date="2021-02" db="EMBL/GenBank/DDBJ databases">
        <title>First Annotated Genome of the Yellow-green Alga Tribonema minus.</title>
        <authorList>
            <person name="Mahan K.M."/>
        </authorList>
    </citation>
    <scope>NUCLEOTIDE SEQUENCE</scope>
    <source>
        <strain evidence="4">UTEX B ZZ1240</strain>
    </source>
</reference>